<feature type="domain" description="DUF4166" evidence="2">
    <location>
        <begin position="398"/>
        <end position="557"/>
    </location>
</feature>
<protein>
    <recommendedName>
        <fullName evidence="5">Saccharopine dehydrogenase</fullName>
    </recommendedName>
</protein>
<evidence type="ECO:0000313" key="4">
    <source>
        <dbReference type="Proteomes" id="UP000663828"/>
    </source>
</evidence>
<dbReference type="PANTHER" id="PTHR43796">
    <property type="entry name" value="CARBOXYNORSPERMIDINE SYNTHASE"/>
    <property type="match status" value="1"/>
</dbReference>
<dbReference type="Proteomes" id="UP000663828">
    <property type="component" value="Unassembled WGS sequence"/>
</dbReference>
<dbReference type="AlphaFoldDB" id="A0A813V4Q2"/>
<sequence>MKILLIGGYGTFGSRLCQLLSSKSQLTLLIAGRSLENAEKFCRDQTNSLAKLIPLYFDRNQLDVETHLRSIQPNLVIDTTGPFQSYGNDPYRIVKACLATSTNYIDLADSSQFVRDIKQFDEQAKSKNIYILSGVSTVPVLTAVVARRLAEGLFKVHSIKGGIAPSPQIDIGLNVIRAITSYAGQKIPVVRHGQLTSSYGLTETMRYTISPPGYLPIRNRRFALVDVPDYYILRDLWPDIDSIWIGASTEPEILHRLLTSLAWLVRWRVISSLQPLAPFFHRAIQIVRWGEHRGGMFVSIEGVDRQGQKHERTWHLIANDDRGPFIPVMGIDALINRTLDGRKLESGARAAVLDLDLEDYENLFRHYNIITGQRTSTNFASASMTLYQKLLDQAWYELPESIRRMHSFKSTTKVAGMAKVDRGTSMISRLIAMIVGFPNAGQNIPVEVVFRPDSSGELWTRTFAGKSFSSWQTVGHSRSDKLLDERFGPFTFGLALVIQPKQLHLVVRNWSFLGIPLPSILAPNGDSYEYDDNGQFYFHVEIKHKFTGLIVRYHGWLKPVVAN</sequence>
<evidence type="ECO:0008006" key="5">
    <source>
        <dbReference type="Google" id="ProtNLM"/>
    </source>
</evidence>
<reference evidence="3" key="1">
    <citation type="submission" date="2021-02" db="EMBL/GenBank/DDBJ databases">
        <authorList>
            <person name="Nowell W R."/>
        </authorList>
    </citation>
    <scope>NUCLEOTIDE SEQUENCE</scope>
</reference>
<evidence type="ECO:0000259" key="1">
    <source>
        <dbReference type="Pfam" id="PF03435"/>
    </source>
</evidence>
<dbReference type="SUPFAM" id="SSF51735">
    <property type="entry name" value="NAD(P)-binding Rossmann-fold domains"/>
    <property type="match status" value="1"/>
</dbReference>
<dbReference type="InterPro" id="IPR025311">
    <property type="entry name" value="DUF4166"/>
</dbReference>
<accession>A0A813V4Q2</accession>
<feature type="domain" description="Saccharopine dehydrogenase NADP binding" evidence="1">
    <location>
        <begin position="3"/>
        <end position="131"/>
    </location>
</feature>
<keyword evidence="4" id="KW-1185">Reference proteome</keyword>
<dbReference type="Gene3D" id="3.40.50.720">
    <property type="entry name" value="NAD(P)-binding Rossmann-like Domain"/>
    <property type="match status" value="1"/>
</dbReference>
<dbReference type="PANTHER" id="PTHR43796:SF2">
    <property type="entry name" value="CARBOXYNORSPERMIDINE SYNTHASE"/>
    <property type="match status" value="1"/>
</dbReference>
<dbReference type="InterPro" id="IPR036291">
    <property type="entry name" value="NAD(P)-bd_dom_sf"/>
</dbReference>
<name>A0A813V4Q2_ADIRI</name>
<dbReference type="InterPro" id="IPR005097">
    <property type="entry name" value="Sacchrp_dh_NADP-bd"/>
</dbReference>
<evidence type="ECO:0000313" key="3">
    <source>
        <dbReference type="EMBL" id="CAF0836646.1"/>
    </source>
</evidence>
<organism evidence="3 4">
    <name type="scientific">Adineta ricciae</name>
    <name type="common">Rotifer</name>
    <dbReference type="NCBI Taxonomy" id="249248"/>
    <lineage>
        <taxon>Eukaryota</taxon>
        <taxon>Metazoa</taxon>
        <taxon>Spiralia</taxon>
        <taxon>Gnathifera</taxon>
        <taxon>Rotifera</taxon>
        <taxon>Eurotatoria</taxon>
        <taxon>Bdelloidea</taxon>
        <taxon>Adinetida</taxon>
        <taxon>Adinetidae</taxon>
        <taxon>Adineta</taxon>
    </lineage>
</organism>
<gene>
    <name evidence="3" type="ORF">XAT740_LOCUS4747</name>
</gene>
<dbReference type="EMBL" id="CAJNOR010000198">
    <property type="protein sequence ID" value="CAF0836646.1"/>
    <property type="molecule type" value="Genomic_DNA"/>
</dbReference>
<proteinExistence type="predicted"/>
<dbReference type="Pfam" id="PF03435">
    <property type="entry name" value="Sacchrp_dh_NADP"/>
    <property type="match status" value="1"/>
</dbReference>
<comment type="caution">
    <text evidence="3">The sequence shown here is derived from an EMBL/GenBank/DDBJ whole genome shotgun (WGS) entry which is preliminary data.</text>
</comment>
<dbReference type="Pfam" id="PF13761">
    <property type="entry name" value="DUF4166"/>
    <property type="match status" value="1"/>
</dbReference>
<evidence type="ECO:0000259" key="2">
    <source>
        <dbReference type="Pfam" id="PF13761"/>
    </source>
</evidence>